<evidence type="ECO:0000259" key="8">
    <source>
        <dbReference type="PROSITE" id="PS50011"/>
    </source>
</evidence>
<keyword evidence="4" id="KW-0547">Nucleotide-binding</keyword>
<dbReference type="InterPro" id="IPR008271">
    <property type="entry name" value="Ser/Thr_kinase_AS"/>
</dbReference>
<evidence type="ECO:0000256" key="5">
    <source>
        <dbReference type="ARBA" id="ARBA00022777"/>
    </source>
</evidence>
<feature type="repeat" description="TPR" evidence="7">
    <location>
        <begin position="435"/>
        <end position="468"/>
    </location>
</feature>
<dbReference type="EC" id="2.7.11.1" evidence="1"/>
<dbReference type="InterPro" id="IPR011009">
    <property type="entry name" value="Kinase-like_dom_sf"/>
</dbReference>
<feature type="domain" description="Protein kinase" evidence="8">
    <location>
        <begin position="1"/>
        <end position="159"/>
    </location>
</feature>
<dbReference type="Proteomes" id="UP000702544">
    <property type="component" value="Unassembled WGS sequence"/>
</dbReference>
<dbReference type="SMART" id="SM00220">
    <property type="entry name" value="S_TKc"/>
    <property type="match status" value="1"/>
</dbReference>
<dbReference type="Pfam" id="PF00069">
    <property type="entry name" value="Pkinase"/>
    <property type="match status" value="1"/>
</dbReference>
<dbReference type="PANTHER" id="PTHR43289">
    <property type="entry name" value="MITOGEN-ACTIVATED PROTEIN KINASE KINASE KINASE 20-RELATED"/>
    <property type="match status" value="1"/>
</dbReference>
<evidence type="ECO:0000256" key="6">
    <source>
        <dbReference type="ARBA" id="ARBA00022840"/>
    </source>
</evidence>
<protein>
    <recommendedName>
        <fullName evidence="1">non-specific serine/threonine protein kinase</fullName>
        <ecNumber evidence="1">2.7.11.1</ecNumber>
    </recommendedName>
</protein>
<organism evidence="9 10">
    <name type="scientific">Candidatus Kutchimonas denitrificans</name>
    <dbReference type="NCBI Taxonomy" id="3056748"/>
    <lineage>
        <taxon>Bacteria</taxon>
        <taxon>Pseudomonadati</taxon>
        <taxon>Gemmatimonadota</taxon>
        <taxon>Gemmatimonadia</taxon>
        <taxon>Candidatus Palauibacterales</taxon>
        <taxon>Candidatus Palauibacteraceae</taxon>
        <taxon>Candidatus Kutchimonas</taxon>
    </lineage>
</organism>
<proteinExistence type="predicted"/>
<dbReference type="Gene3D" id="3.40.50.10070">
    <property type="entry name" value="TolB, N-terminal domain"/>
    <property type="match status" value="1"/>
</dbReference>
<evidence type="ECO:0000313" key="10">
    <source>
        <dbReference type="Proteomes" id="UP000702544"/>
    </source>
</evidence>
<dbReference type="PROSITE" id="PS50011">
    <property type="entry name" value="PROTEIN_KINASE_DOM"/>
    <property type="match status" value="1"/>
</dbReference>
<dbReference type="EMBL" id="JAACAK010000108">
    <property type="protein sequence ID" value="NIR75966.1"/>
    <property type="molecule type" value="Genomic_DNA"/>
</dbReference>
<keyword evidence="7" id="KW-0802">TPR repeat</keyword>
<evidence type="ECO:0000256" key="7">
    <source>
        <dbReference type="PROSITE-ProRule" id="PRU00339"/>
    </source>
</evidence>
<accession>A0AAE4ZBL7</accession>
<evidence type="ECO:0000256" key="2">
    <source>
        <dbReference type="ARBA" id="ARBA00022527"/>
    </source>
</evidence>
<feature type="non-terminal residue" evidence="9">
    <location>
        <position position="1"/>
    </location>
</feature>
<keyword evidence="3" id="KW-0808">Transferase</keyword>
<evidence type="ECO:0000313" key="9">
    <source>
        <dbReference type="EMBL" id="NIR75966.1"/>
    </source>
</evidence>
<dbReference type="PROSITE" id="PS50005">
    <property type="entry name" value="TPR"/>
    <property type="match status" value="2"/>
</dbReference>
<dbReference type="SUPFAM" id="SSF56112">
    <property type="entry name" value="Protein kinase-like (PK-like)"/>
    <property type="match status" value="1"/>
</dbReference>
<sequence>RIAREVASALDYAHRNNVVHRDVKPENILLHEGSALVADFGIGKALSEAESEITQTGMMLGTPTYMSPEQASGEEEIDGRSDLYSLGCVLYEMLAGEPPFTGPNAQAIITKRFVSPIPHVRAVRDVPDAVDDVTTRALARTPVDRFPSAADFAEVLKQIQAGGQTPPGGTPKRAPPKQSIAVLPLANLSADPENEYFSDGMTEEIINALAKLPGVQVASRTSCFSFKGKEVDVRQVGEKLGVANVLEGSVRKIGNRIRLTVQLVDVANGYQLWSETYDRQLEDVFAIQDEISRAIVDALKVRLVGDSEKLVVPTTENIEAYTLYLKGRYFFNKSWAESELRKSMDFFEQALEKDPTYARAYAGIADCWAALADEFLAPEEAYTRAKTAATRALELEPTLVEALTSVGKVLCWYEWDFDAAARELHRAVTINPNSADAHFVLGSALPTVGQLDDAIEEMRKALVLDPLAPHHSRWLGRFLLYAGDYARSIEQNKKTLEINANYSKSYLDIGSAYLGLDQPEKALESYRRGQSLESSVRSYDALIVQALAAMGEEEEARAILDRLEEDANQQYMRAEILAMGYAALGEIDRAFERLEEAFEARSAGLIYLHLDPGYEPLRSDPRFAPLVERIGIR</sequence>
<dbReference type="Gene3D" id="1.25.40.10">
    <property type="entry name" value="Tetratricopeptide repeat domain"/>
    <property type="match status" value="1"/>
</dbReference>
<dbReference type="SMART" id="SM00028">
    <property type="entry name" value="TPR"/>
    <property type="match status" value="4"/>
</dbReference>
<dbReference type="PROSITE" id="PS00108">
    <property type="entry name" value="PROTEIN_KINASE_ST"/>
    <property type="match status" value="1"/>
</dbReference>
<dbReference type="InterPro" id="IPR011990">
    <property type="entry name" value="TPR-like_helical_dom_sf"/>
</dbReference>
<dbReference type="CDD" id="cd14014">
    <property type="entry name" value="STKc_PknB_like"/>
    <property type="match status" value="1"/>
</dbReference>
<dbReference type="GO" id="GO:0005524">
    <property type="term" value="F:ATP binding"/>
    <property type="evidence" value="ECO:0007669"/>
    <property type="project" value="UniProtKB-KW"/>
</dbReference>
<reference evidence="9 10" key="1">
    <citation type="submission" date="2020-01" db="EMBL/GenBank/DDBJ databases">
        <title>Genomes assembled from Gulf of Kutch pelagic sediment metagenomes.</title>
        <authorList>
            <person name="Chandrashekar M."/>
            <person name="Mahajan M.S."/>
            <person name="Dave K.J."/>
            <person name="Vatsa P."/>
            <person name="Nathani N.M."/>
        </authorList>
    </citation>
    <scope>NUCLEOTIDE SEQUENCE [LARGE SCALE GENOMIC DNA]</scope>
    <source>
        <strain evidence="9">KS3-K002</strain>
    </source>
</reference>
<dbReference type="SUPFAM" id="SSF48452">
    <property type="entry name" value="TPR-like"/>
    <property type="match status" value="1"/>
</dbReference>
<dbReference type="InterPro" id="IPR019734">
    <property type="entry name" value="TPR_rpt"/>
</dbReference>
<evidence type="ECO:0000256" key="3">
    <source>
        <dbReference type="ARBA" id="ARBA00022679"/>
    </source>
</evidence>
<dbReference type="Pfam" id="PF13181">
    <property type="entry name" value="TPR_8"/>
    <property type="match status" value="1"/>
</dbReference>
<keyword evidence="2" id="KW-0723">Serine/threonine-protein kinase</keyword>
<keyword evidence="6" id="KW-0067">ATP-binding</keyword>
<dbReference type="FunFam" id="1.10.510.10:FF:000021">
    <property type="entry name" value="Serine/threonine protein kinase"/>
    <property type="match status" value="1"/>
</dbReference>
<dbReference type="GO" id="GO:0004674">
    <property type="term" value="F:protein serine/threonine kinase activity"/>
    <property type="evidence" value="ECO:0007669"/>
    <property type="project" value="UniProtKB-KW"/>
</dbReference>
<dbReference type="Gene3D" id="1.10.510.10">
    <property type="entry name" value="Transferase(Phosphotransferase) domain 1"/>
    <property type="match status" value="1"/>
</dbReference>
<name>A0AAE4ZBL7_9BACT</name>
<dbReference type="Pfam" id="PF13432">
    <property type="entry name" value="TPR_16"/>
    <property type="match status" value="1"/>
</dbReference>
<gene>
    <name evidence="9" type="ORF">GWO12_12790</name>
</gene>
<evidence type="ECO:0000256" key="4">
    <source>
        <dbReference type="ARBA" id="ARBA00022741"/>
    </source>
</evidence>
<dbReference type="PANTHER" id="PTHR43289:SF6">
    <property type="entry name" value="SERINE_THREONINE-PROTEIN KINASE NEKL-3"/>
    <property type="match status" value="1"/>
</dbReference>
<dbReference type="AlphaFoldDB" id="A0AAE4ZBL7"/>
<keyword evidence="5 9" id="KW-0418">Kinase</keyword>
<comment type="caution">
    <text evidence="9">The sequence shown here is derived from an EMBL/GenBank/DDBJ whole genome shotgun (WGS) entry which is preliminary data.</text>
</comment>
<evidence type="ECO:0000256" key="1">
    <source>
        <dbReference type="ARBA" id="ARBA00012513"/>
    </source>
</evidence>
<feature type="repeat" description="TPR" evidence="7">
    <location>
        <begin position="503"/>
        <end position="536"/>
    </location>
</feature>
<dbReference type="InterPro" id="IPR000719">
    <property type="entry name" value="Prot_kinase_dom"/>
</dbReference>